<sequence>YEVITTPSSIYMVMEYVAGGELFEYIVKHGKLSEDAARTFFQQIISGVEYCHRHKVVHRDLKPENLLLDTNNNVKIADFGLSNIMTDGDFLKTSCGSPNYAAPEVLLR</sequence>
<evidence type="ECO:0000256" key="1">
    <source>
        <dbReference type="ARBA" id="ARBA00022741"/>
    </source>
</evidence>
<dbReference type="SMART" id="SM00220">
    <property type="entry name" value="S_TKc"/>
    <property type="match status" value="1"/>
</dbReference>
<dbReference type="GO" id="GO:0004674">
    <property type="term" value="F:protein serine/threonine kinase activity"/>
    <property type="evidence" value="ECO:0007669"/>
    <property type="project" value="TreeGrafter"/>
</dbReference>
<evidence type="ECO:0000256" key="2">
    <source>
        <dbReference type="ARBA" id="ARBA00022840"/>
    </source>
</evidence>
<keyword evidence="1" id="KW-0547">Nucleotide-binding</keyword>
<dbReference type="GO" id="GO:0035556">
    <property type="term" value="P:intracellular signal transduction"/>
    <property type="evidence" value="ECO:0007669"/>
    <property type="project" value="TreeGrafter"/>
</dbReference>
<dbReference type="PANTHER" id="PTHR24346:SF110">
    <property type="entry name" value="NON-SPECIFIC SERINE_THREONINE PROTEIN KINASE"/>
    <property type="match status" value="1"/>
</dbReference>
<dbReference type="PROSITE" id="PS00108">
    <property type="entry name" value="PROTEIN_KINASE_ST"/>
    <property type="match status" value="1"/>
</dbReference>
<keyword evidence="5" id="KW-1185">Reference proteome</keyword>
<feature type="domain" description="Protein kinase" evidence="3">
    <location>
        <begin position="1"/>
        <end position="108"/>
    </location>
</feature>
<name>A0A0L0F8S9_9EUKA</name>
<dbReference type="STRING" id="667725.A0A0L0F8S9"/>
<accession>A0A0L0F8S9</accession>
<keyword evidence="2" id="KW-0067">ATP-binding</keyword>
<dbReference type="PROSITE" id="PS50011">
    <property type="entry name" value="PROTEIN_KINASE_DOM"/>
    <property type="match status" value="1"/>
</dbReference>
<organism evidence="4 5">
    <name type="scientific">Sphaeroforma arctica JP610</name>
    <dbReference type="NCBI Taxonomy" id="667725"/>
    <lineage>
        <taxon>Eukaryota</taxon>
        <taxon>Ichthyosporea</taxon>
        <taxon>Ichthyophonida</taxon>
        <taxon>Sphaeroforma</taxon>
    </lineage>
</organism>
<dbReference type="GO" id="GO:0005737">
    <property type="term" value="C:cytoplasm"/>
    <property type="evidence" value="ECO:0007669"/>
    <property type="project" value="TreeGrafter"/>
</dbReference>
<dbReference type="AlphaFoldDB" id="A0A0L0F8S9"/>
<dbReference type="RefSeq" id="XP_014147017.1">
    <property type="nucleotide sequence ID" value="XM_014291542.1"/>
</dbReference>
<feature type="non-terminal residue" evidence="4">
    <location>
        <position position="1"/>
    </location>
</feature>
<dbReference type="InterPro" id="IPR000719">
    <property type="entry name" value="Prot_kinase_dom"/>
</dbReference>
<evidence type="ECO:0000313" key="4">
    <source>
        <dbReference type="EMBL" id="KNC73115.1"/>
    </source>
</evidence>
<dbReference type="GO" id="GO:0005524">
    <property type="term" value="F:ATP binding"/>
    <property type="evidence" value="ECO:0007669"/>
    <property type="project" value="UniProtKB-KW"/>
</dbReference>
<dbReference type="InterPro" id="IPR008271">
    <property type="entry name" value="Ser/Thr_kinase_AS"/>
</dbReference>
<dbReference type="Pfam" id="PF00069">
    <property type="entry name" value="Pkinase"/>
    <property type="match status" value="1"/>
</dbReference>
<protein>
    <recommendedName>
        <fullName evidence="3">Protein kinase domain-containing protein</fullName>
    </recommendedName>
</protein>
<dbReference type="SUPFAM" id="SSF56112">
    <property type="entry name" value="Protein kinase-like (PK-like)"/>
    <property type="match status" value="1"/>
</dbReference>
<dbReference type="eggNOG" id="KOG0583">
    <property type="taxonomic scope" value="Eukaryota"/>
</dbReference>
<dbReference type="OrthoDB" id="193931at2759"/>
<evidence type="ECO:0000313" key="5">
    <source>
        <dbReference type="Proteomes" id="UP000054560"/>
    </source>
</evidence>
<dbReference type="Gene3D" id="1.10.510.10">
    <property type="entry name" value="Transferase(Phosphotransferase) domain 1"/>
    <property type="match status" value="1"/>
</dbReference>
<dbReference type="Proteomes" id="UP000054560">
    <property type="component" value="Unassembled WGS sequence"/>
</dbReference>
<dbReference type="InterPro" id="IPR011009">
    <property type="entry name" value="Kinase-like_dom_sf"/>
</dbReference>
<reference evidence="4 5" key="1">
    <citation type="submission" date="2011-02" db="EMBL/GenBank/DDBJ databases">
        <title>The Genome Sequence of Sphaeroforma arctica JP610.</title>
        <authorList>
            <consortium name="The Broad Institute Genome Sequencing Platform"/>
            <person name="Russ C."/>
            <person name="Cuomo C."/>
            <person name="Young S.K."/>
            <person name="Zeng Q."/>
            <person name="Gargeya S."/>
            <person name="Alvarado L."/>
            <person name="Berlin A."/>
            <person name="Chapman S.B."/>
            <person name="Chen Z."/>
            <person name="Freedman E."/>
            <person name="Gellesch M."/>
            <person name="Goldberg J."/>
            <person name="Griggs A."/>
            <person name="Gujja S."/>
            <person name="Heilman E."/>
            <person name="Heiman D."/>
            <person name="Howarth C."/>
            <person name="Mehta T."/>
            <person name="Neiman D."/>
            <person name="Pearson M."/>
            <person name="Roberts A."/>
            <person name="Saif S."/>
            <person name="Shea T."/>
            <person name="Shenoy N."/>
            <person name="Sisk P."/>
            <person name="Stolte C."/>
            <person name="Sykes S."/>
            <person name="White J."/>
            <person name="Yandava C."/>
            <person name="Burger G."/>
            <person name="Gray M.W."/>
            <person name="Holland P.W.H."/>
            <person name="King N."/>
            <person name="Lang F.B.F."/>
            <person name="Roger A.J."/>
            <person name="Ruiz-Trillo I."/>
            <person name="Haas B."/>
            <person name="Nusbaum C."/>
            <person name="Birren B."/>
        </authorList>
    </citation>
    <scope>NUCLEOTIDE SEQUENCE [LARGE SCALE GENOMIC DNA]</scope>
    <source>
        <strain evidence="4 5">JP610</strain>
    </source>
</reference>
<proteinExistence type="predicted"/>
<dbReference type="EMBL" id="KQ246063">
    <property type="protein sequence ID" value="KNC73115.1"/>
    <property type="molecule type" value="Genomic_DNA"/>
</dbReference>
<dbReference type="GeneID" id="25914831"/>
<gene>
    <name evidence="4" type="ORF">SARC_14327</name>
</gene>
<evidence type="ECO:0000259" key="3">
    <source>
        <dbReference type="PROSITE" id="PS50011"/>
    </source>
</evidence>
<dbReference type="PANTHER" id="PTHR24346">
    <property type="entry name" value="MAP/MICROTUBULE AFFINITY-REGULATING KINASE"/>
    <property type="match status" value="1"/>
</dbReference>